<evidence type="ECO:0000313" key="1">
    <source>
        <dbReference type="EMBL" id="AVQ00314.1"/>
    </source>
</evidence>
<reference evidence="1 2" key="2">
    <citation type="submission" date="2018-03" db="EMBL/GenBank/DDBJ databases">
        <authorList>
            <person name="Keele B.F."/>
        </authorList>
    </citation>
    <scope>NUCLEOTIDE SEQUENCE [LARGE SCALE GENOMIC DNA]</scope>
    <source>
        <strain evidence="1 2">D13</strain>
        <plasmid evidence="2">Plasmid unnamed</plasmid>
    </source>
</reference>
<dbReference type="AlphaFoldDB" id="A0A2P1PZN9"/>
<protein>
    <submittedName>
        <fullName evidence="1">Uncharacterized protein</fullName>
    </submittedName>
</protein>
<reference evidence="1 2" key="1">
    <citation type="submission" date="2018-03" db="EMBL/GenBank/DDBJ databases">
        <title>Ahniella affigens gen. nov., sp. nov., a gammaproteobacterium isolated from sandy soil near a stream.</title>
        <authorList>
            <person name="Ko Y."/>
            <person name="Kim J.-H."/>
        </authorList>
    </citation>
    <scope>NUCLEOTIDE SEQUENCE [LARGE SCALE GENOMIC DNA]</scope>
    <source>
        <strain evidence="1 2">D13</strain>
        <plasmid evidence="2">Plasmid unnamed</plasmid>
    </source>
</reference>
<dbReference type="SUPFAM" id="SSF47413">
    <property type="entry name" value="lambda repressor-like DNA-binding domains"/>
    <property type="match status" value="1"/>
</dbReference>
<dbReference type="InterPro" id="IPR010982">
    <property type="entry name" value="Lambda_DNA-bd_dom_sf"/>
</dbReference>
<organism evidence="1 2">
    <name type="scientific">Ahniella affigens</name>
    <dbReference type="NCBI Taxonomy" id="2021234"/>
    <lineage>
        <taxon>Bacteria</taxon>
        <taxon>Pseudomonadati</taxon>
        <taxon>Pseudomonadota</taxon>
        <taxon>Gammaproteobacteria</taxon>
        <taxon>Lysobacterales</taxon>
        <taxon>Rhodanobacteraceae</taxon>
        <taxon>Ahniella</taxon>
    </lineage>
</organism>
<dbReference type="InterPro" id="IPR027910">
    <property type="entry name" value="YdiL_sf"/>
</dbReference>
<accession>A0A2P1PZN9</accession>
<dbReference type="RefSeq" id="WP_106894232.1">
    <property type="nucleotide sequence ID" value="NZ_CP027861.1"/>
</dbReference>
<dbReference type="EMBL" id="CP027861">
    <property type="protein sequence ID" value="AVQ00314.1"/>
    <property type="molecule type" value="Genomic_DNA"/>
</dbReference>
<gene>
    <name evidence="1" type="ORF">C7S18_23745</name>
</gene>
<keyword evidence="1" id="KW-0614">Plasmid</keyword>
<dbReference type="Gene3D" id="1.10.3100.10">
    <property type="entry name" value="Putative cytoplasmic protein"/>
    <property type="match status" value="1"/>
</dbReference>
<sequence>MTPEHFKTLRARLGLTAQALGRIPGLRNVVTDRTVRRWESGDVSLPADAISALLALDAFVEQRVREATRVVNAQAATRGAPQAVELVRYRDDQALARVHPDFPGGNAVHNALIDRCREALEARGIAVTIRGSE</sequence>
<geneLocation type="plasmid" evidence="1">
    <name>unnamed</name>
</geneLocation>
<evidence type="ECO:0000313" key="2">
    <source>
        <dbReference type="Proteomes" id="UP000241074"/>
    </source>
</evidence>
<dbReference type="OrthoDB" id="5574138at2"/>
<dbReference type="KEGG" id="xba:C7S18_23745"/>
<keyword evidence="2" id="KW-1185">Reference proteome</keyword>
<proteinExistence type="predicted"/>
<dbReference type="Proteomes" id="UP000241074">
    <property type="component" value="Plasmid unnamed"/>
</dbReference>
<dbReference type="GO" id="GO:0003677">
    <property type="term" value="F:DNA binding"/>
    <property type="evidence" value="ECO:0007669"/>
    <property type="project" value="InterPro"/>
</dbReference>
<name>A0A2P1PZN9_9GAMM</name>